<protein>
    <submittedName>
        <fullName evidence="2">Uncharacterized protein</fullName>
    </submittedName>
</protein>
<reference evidence="2" key="1">
    <citation type="submission" date="2018-05" db="EMBL/GenBank/DDBJ databases">
        <authorList>
            <person name="Lanie J.A."/>
            <person name="Ng W.-L."/>
            <person name="Kazmierczak K.M."/>
            <person name="Andrzejewski T.M."/>
            <person name="Davidsen T.M."/>
            <person name="Wayne K.J."/>
            <person name="Tettelin H."/>
            <person name="Glass J.I."/>
            <person name="Rusch D."/>
            <person name="Podicherti R."/>
            <person name="Tsui H.-C.T."/>
            <person name="Winkler M.E."/>
        </authorList>
    </citation>
    <scope>NUCLEOTIDE SEQUENCE</scope>
</reference>
<dbReference type="AlphaFoldDB" id="A0A382U667"/>
<feature type="non-terminal residue" evidence="2">
    <location>
        <position position="107"/>
    </location>
</feature>
<evidence type="ECO:0000256" key="1">
    <source>
        <dbReference type="SAM" id="MobiDB-lite"/>
    </source>
</evidence>
<name>A0A382U667_9ZZZZ</name>
<proteinExistence type="predicted"/>
<organism evidence="2">
    <name type="scientific">marine metagenome</name>
    <dbReference type="NCBI Taxonomy" id="408172"/>
    <lineage>
        <taxon>unclassified sequences</taxon>
        <taxon>metagenomes</taxon>
        <taxon>ecological metagenomes</taxon>
    </lineage>
</organism>
<sequence>MASNINPNNIDTTYPVAGQDNDSQGFRDNFTNIKTNFTEAQTELGDLQSKVILKSALTGTTLDNDFDGAIVADAKIQGFRETVNALGSVTGANTLNYNSGHYHTLTT</sequence>
<feature type="region of interest" description="Disordered" evidence="1">
    <location>
        <begin position="1"/>
        <end position="25"/>
    </location>
</feature>
<gene>
    <name evidence="2" type="ORF">METZ01_LOCUS382301</name>
</gene>
<accession>A0A382U667</accession>
<evidence type="ECO:0000313" key="2">
    <source>
        <dbReference type="EMBL" id="SVD29447.1"/>
    </source>
</evidence>
<dbReference type="EMBL" id="UINC01141607">
    <property type="protein sequence ID" value="SVD29447.1"/>
    <property type="molecule type" value="Genomic_DNA"/>
</dbReference>
<feature type="compositionally biased region" description="Polar residues" evidence="1">
    <location>
        <begin position="1"/>
        <end position="12"/>
    </location>
</feature>